<dbReference type="Gene3D" id="3.90.220.20">
    <property type="entry name" value="DNA methylase specificity domains"/>
    <property type="match status" value="2"/>
</dbReference>
<accession>R4JBJ7</accession>
<keyword evidence="4" id="KW-0175">Coiled coil</keyword>
<dbReference type="PANTHER" id="PTHR30408">
    <property type="entry name" value="TYPE-1 RESTRICTION ENZYME ECOKI SPECIFICITY PROTEIN"/>
    <property type="match status" value="1"/>
</dbReference>
<dbReference type="SUPFAM" id="SSF116734">
    <property type="entry name" value="DNA methylase specificity domain"/>
    <property type="match status" value="2"/>
</dbReference>
<feature type="domain" description="Type I restriction modification DNA specificity" evidence="5">
    <location>
        <begin position="17"/>
        <end position="187"/>
    </location>
</feature>
<dbReference type="AlphaFoldDB" id="R4JBJ7"/>
<comment type="similarity">
    <text evidence="1">Belongs to the type-I restriction system S methylase family.</text>
</comment>
<dbReference type="InterPro" id="IPR052021">
    <property type="entry name" value="Type-I_RS_S_subunit"/>
</dbReference>
<proteinExistence type="inferred from homology"/>
<dbReference type="REBASE" id="65542">
    <property type="entry name" value="S.Uba10G6ORF350P"/>
</dbReference>
<feature type="domain" description="Type I restriction modification DNA specificity" evidence="5">
    <location>
        <begin position="222"/>
        <end position="408"/>
    </location>
</feature>
<dbReference type="PANTHER" id="PTHR30408:SF12">
    <property type="entry name" value="TYPE I RESTRICTION ENZYME MJAVIII SPECIFICITY SUBUNIT"/>
    <property type="match status" value="1"/>
</dbReference>
<dbReference type="InterPro" id="IPR000055">
    <property type="entry name" value="Restrct_endonuc_typeI_TRD"/>
</dbReference>
<dbReference type="InterPro" id="IPR044946">
    <property type="entry name" value="Restrct_endonuc_typeI_TRD_sf"/>
</dbReference>
<dbReference type="Gene3D" id="1.10.287.1120">
    <property type="entry name" value="Bipartite methylase S protein"/>
    <property type="match status" value="1"/>
</dbReference>
<evidence type="ECO:0000256" key="1">
    <source>
        <dbReference type="ARBA" id="ARBA00010923"/>
    </source>
</evidence>
<sequence length="429" mass="48257">MSKTLKPQIRFKGYDGEWQQAKVREVFILGNGYTPSKAVAAYWTNGTIPWFRMEDIRENGRVLADAIQHVTPSAVKSSGLFPAGSIIVSTTATIGEHALIIADSLANQRFTVFQTVNRWSWLKANYLLYRFYGLGDWCRRNVNAGGLAAVNISDLQKYDIDYPKEETERDSIAEYFSNLDTQIKEAEREVDRLEKMKIASLQKMFPRPGATTPEIRFAGFSEPWKTMTFKDVYSSLKNNTLSRDCLNYNGGIAKNIHYGDVLTKFGAYVNPLSVDVPFVNFNVGIELSSAYKLADGDVIFADTAEDEAVGKCTEIRGVNDSNVLSGLHTIAVRPNFKFAPFYLGYYHNSNAYHSQLLPLMQGVKVLSINRTAISETMVAFPSSLDEQRAIGEYFRNLDELIAAKRKSIVKLRNIKKACLSKMFVNDTEL</sequence>
<dbReference type="GO" id="GO:0003677">
    <property type="term" value="F:DNA binding"/>
    <property type="evidence" value="ECO:0007669"/>
    <property type="project" value="UniProtKB-KW"/>
</dbReference>
<dbReference type="CDD" id="cd17281">
    <property type="entry name" value="RMtype1_S_HpyAXIII_TRD1-CR1_like"/>
    <property type="match status" value="1"/>
</dbReference>
<dbReference type="GO" id="GO:0009307">
    <property type="term" value="P:DNA restriction-modification system"/>
    <property type="evidence" value="ECO:0007669"/>
    <property type="project" value="UniProtKB-KW"/>
</dbReference>
<evidence type="ECO:0000259" key="5">
    <source>
        <dbReference type="Pfam" id="PF01420"/>
    </source>
</evidence>
<evidence type="ECO:0000256" key="2">
    <source>
        <dbReference type="ARBA" id="ARBA00022747"/>
    </source>
</evidence>
<name>R4JBJ7_9BACT</name>
<evidence type="ECO:0000256" key="3">
    <source>
        <dbReference type="ARBA" id="ARBA00023125"/>
    </source>
</evidence>
<protein>
    <recommendedName>
        <fullName evidence="5">Type I restriction modification DNA specificity domain-containing protein</fullName>
    </recommendedName>
</protein>
<dbReference type="EMBL" id="KC595276">
    <property type="protein sequence ID" value="AGK84788.1"/>
    <property type="molecule type" value="Genomic_DNA"/>
</dbReference>
<keyword evidence="3" id="KW-0238">DNA-binding</keyword>
<keyword evidence="2" id="KW-0680">Restriction system</keyword>
<gene>
    <name evidence="6" type="ORF">metaSSY_00340</name>
</gene>
<reference evidence="6" key="1">
    <citation type="journal article" date="2013" name="Appl. Environ. Microbiol.">
        <title>Functional screening of a metagenomic library reveals operons responsible for enhanced intestinal colonization by gut commensal microbes.</title>
        <authorList>
            <person name="Yoon M.Y."/>
            <person name="Lee K.M."/>
            <person name="Yoon Y."/>
            <person name="Go J."/>
            <person name="Park Y."/>
            <person name="Cho Y.J."/>
            <person name="Tannock G.W."/>
            <person name="Yoon S.S."/>
        </authorList>
    </citation>
    <scope>NUCLEOTIDE SEQUENCE</scope>
</reference>
<dbReference type="Pfam" id="PF01420">
    <property type="entry name" value="Methylase_S"/>
    <property type="match status" value="2"/>
</dbReference>
<feature type="coiled-coil region" evidence="4">
    <location>
        <begin position="176"/>
        <end position="203"/>
    </location>
</feature>
<evidence type="ECO:0000313" key="6">
    <source>
        <dbReference type="EMBL" id="AGK84788.1"/>
    </source>
</evidence>
<organism evidence="6">
    <name type="scientific">uncultured bacterium BAC10G6</name>
    <dbReference type="NCBI Taxonomy" id="1329522"/>
    <lineage>
        <taxon>Bacteria</taxon>
        <taxon>environmental samples</taxon>
    </lineage>
</organism>
<evidence type="ECO:0000256" key="4">
    <source>
        <dbReference type="SAM" id="Coils"/>
    </source>
</evidence>